<evidence type="ECO:0000256" key="13">
    <source>
        <dbReference type="ARBA" id="ARBA00034050"/>
    </source>
</evidence>
<dbReference type="STRING" id="685588.A0A067TFY6"/>
<dbReference type="HOGENOM" id="CLU_002865_7_2_1"/>
<evidence type="ECO:0000256" key="14">
    <source>
        <dbReference type="ARBA" id="ARBA00034059"/>
    </source>
</evidence>
<dbReference type="PIRSF" id="PIRSF000137">
    <property type="entry name" value="Alcohol_oxidase"/>
    <property type="match status" value="1"/>
</dbReference>
<evidence type="ECO:0000256" key="11">
    <source>
        <dbReference type="ARBA" id="ARBA00034010"/>
    </source>
</evidence>
<dbReference type="GO" id="GO:0050660">
    <property type="term" value="F:flavin adenine dinucleotide binding"/>
    <property type="evidence" value="ECO:0007669"/>
    <property type="project" value="InterPro"/>
</dbReference>
<evidence type="ECO:0000256" key="6">
    <source>
        <dbReference type="ARBA" id="ARBA00022525"/>
    </source>
</evidence>
<comment type="catalytic activity">
    <reaction evidence="13">
        <text>a pyranoside + acceptor = a pyranosid-3-ulose + reduced acceptor.</text>
        <dbReference type="EC" id="1.1.99.29"/>
    </reaction>
</comment>
<dbReference type="InterPro" id="IPR007867">
    <property type="entry name" value="GMC_OxRtase_C"/>
</dbReference>
<dbReference type="PANTHER" id="PTHR11552:SF147">
    <property type="entry name" value="CHOLINE DEHYDROGENASE, MITOCHONDRIAL"/>
    <property type="match status" value="1"/>
</dbReference>
<accession>A0A067TFY6</accession>
<dbReference type="PANTHER" id="PTHR11552">
    <property type="entry name" value="GLUCOSE-METHANOL-CHOLINE GMC OXIDOREDUCTASE"/>
    <property type="match status" value="1"/>
</dbReference>
<comment type="subcellular location">
    <subcellularLocation>
        <location evidence="2">Secreted</location>
    </subcellularLocation>
</comment>
<evidence type="ECO:0000259" key="16">
    <source>
        <dbReference type="PROSITE" id="PS00624"/>
    </source>
</evidence>
<evidence type="ECO:0000256" key="5">
    <source>
        <dbReference type="ARBA" id="ARBA00013177"/>
    </source>
</evidence>
<comment type="similarity">
    <text evidence="3">Belongs to the GMC oxidoreductase family.</text>
</comment>
<evidence type="ECO:0000256" key="12">
    <source>
        <dbReference type="ARBA" id="ARBA00034029"/>
    </source>
</evidence>
<comment type="catalytic activity">
    <reaction evidence="10">
        <text>pyranose + acceptor = pyranos-2-ulose + reduced acceptor.</text>
        <dbReference type="EC" id="1.1.99.29"/>
    </reaction>
</comment>
<dbReference type="AlphaFoldDB" id="A0A067TFY6"/>
<comment type="cofactor">
    <cofactor evidence="1">
        <name>FAD</name>
        <dbReference type="ChEBI" id="CHEBI:57692"/>
    </cofactor>
</comment>
<feature type="domain" description="Glucose-methanol-choline oxidoreductase N-terminal" evidence="16">
    <location>
        <begin position="352"/>
        <end position="366"/>
    </location>
</feature>
<comment type="catalytic activity">
    <reaction evidence="12">
        <text>pyranose + acceptor = pyranos-3-ulose + reduced acceptor.</text>
        <dbReference type="EC" id="1.1.99.29"/>
    </reaction>
</comment>
<evidence type="ECO:0000256" key="8">
    <source>
        <dbReference type="ARBA" id="ARBA00022827"/>
    </source>
</evidence>
<protein>
    <recommendedName>
        <fullName evidence="5">pyranose dehydrogenase (acceptor)</fullName>
        <ecNumber evidence="5">1.1.99.29</ecNumber>
    </recommendedName>
</protein>
<dbReference type="Pfam" id="PF05199">
    <property type="entry name" value="GMC_oxred_C"/>
    <property type="match status" value="1"/>
</dbReference>
<dbReference type="PROSITE" id="PS00624">
    <property type="entry name" value="GMC_OXRED_2"/>
    <property type="match status" value="1"/>
</dbReference>
<evidence type="ECO:0000256" key="7">
    <source>
        <dbReference type="ARBA" id="ARBA00022630"/>
    </source>
</evidence>
<gene>
    <name evidence="17" type="ORF">GALMADRAFT_64035</name>
</gene>
<dbReference type="GO" id="GO:0033718">
    <property type="term" value="F:pyranose dehydrogenase (acceptor) activity"/>
    <property type="evidence" value="ECO:0007669"/>
    <property type="project" value="UniProtKB-EC"/>
</dbReference>
<dbReference type="SUPFAM" id="SSF54373">
    <property type="entry name" value="FAD-linked reductases, C-terminal domain"/>
    <property type="match status" value="1"/>
</dbReference>
<dbReference type="OrthoDB" id="269227at2759"/>
<dbReference type="Gene3D" id="3.50.50.60">
    <property type="entry name" value="FAD/NAD(P)-binding domain"/>
    <property type="match status" value="1"/>
</dbReference>
<dbReference type="Gene3D" id="3.30.560.10">
    <property type="entry name" value="Glucose Oxidase, domain 3"/>
    <property type="match status" value="1"/>
</dbReference>
<comment type="subunit">
    <text evidence="4">Monomer.</text>
</comment>
<evidence type="ECO:0000256" key="4">
    <source>
        <dbReference type="ARBA" id="ARBA00011245"/>
    </source>
</evidence>
<comment type="catalytic activity">
    <reaction evidence="14">
        <text>a pyranoside + acceptor = a pyranosid-3,4-diulose + reduced acceptor.</text>
        <dbReference type="EC" id="1.1.99.29"/>
    </reaction>
</comment>
<dbReference type="InterPro" id="IPR000172">
    <property type="entry name" value="GMC_OxRdtase_N"/>
</dbReference>
<keyword evidence="7" id="KW-0285">Flavoprotein</keyword>
<evidence type="ECO:0000256" key="3">
    <source>
        <dbReference type="ARBA" id="ARBA00010790"/>
    </source>
</evidence>
<evidence type="ECO:0000256" key="10">
    <source>
        <dbReference type="ARBA" id="ARBA00033986"/>
    </source>
</evidence>
<dbReference type="Pfam" id="PF00732">
    <property type="entry name" value="GMC_oxred_N"/>
    <property type="match status" value="1"/>
</dbReference>
<comment type="catalytic activity">
    <reaction evidence="11">
        <text>pyranose + acceptor = pyranos-2,3-diulose + reduced acceptor.</text>
        <dbReference type="EC" id="1.1.99.29"/>
    </reaction>
</comment>
<dbReference type="GO" id="GO:0005576">
    <property type="term" value="C:extracellular region"/>
    <property type="evidence" value="ECO:0007669"/>
    <property type="project" value="UniProtKB-SubCell"/>
</dbReference>
<dbReference type="InterPro" id="IPR012132">
    <property type="entry name" value="GMC_OxRdtase"/>
</dbReference>
<proteinExistence type="inferred from homology"/>
<dbReference type="Proteomes" id="UP000027222">
    <property type="component" value="Unassembled WGS sequence"/>
</dbReference>
<dbReference type="InterPro" id="IPR036188">
    <property type="entry name" value="FAD/NAD-bd_sf"/>
</dbReference>
<keyword evidence="8" id="KW-0274">FAD</keyword>
<comment type="function">
    <text evidence="9">Catalyzes the single-oxidation or sequential double oxidation reaction of carbohydrates primarily at carbon-2 and/or carbon-3 with the concomitant reduction of the flavin. The enzyme exhibits a broad sugar substrate specificity, oxidizing different aldopyranoses to the corresponding C-1, C-2, C-3 or C-1,2, C-2,3 and C-3,4 (di)dehydro sugars with substrate-specific regioselectivity. Accepts only a narrow range of electron acceptors such as substituted benzoquinones and complexed metal ions and reacts extremely slowly with O(2) as acceptor. May play a role in the natural recycling of plant matter by oxidizing all major monosaccharides in lignocellulose and by reducing quinone compounds or reactive radical species generated during lignin depolymerization.</text>
</comment>
<evidence type="ECO:0000313" key="18">
    <source>
        <dbReference type="Proteomes" id="UP000027222"/>
    </source>
</evidence>
<reference evidence="18" key="1">
    <citation type="journal article" date="2014" name="Proc. Natl. Acad. Sci. U.S.A.">
        <title>Extensive sampling of basidiomycete genomes demonstrates inadequacy of the white-rot/brown-rot paradigm for wood decay fungi.</title>
        <authorList>
            <person name="Riley R."/>
            <person name="Salamov A.A."/>
            <person name="Brown D.W."/>
            <person name="Nagy L.G."/>
            <person name="Floudas D."/>
            <person name="Held B.W."/>
            <person name="Levasseur A."/>
            <person name="Lombard V."/>
            <person name="Morin E."/>
            <person name="Otillar R."/>
            <person name="Lindquist E.A."/>
            <person name="Sun H."/>
            <person name="LaButti K.M."/>
            <person name="Schmutz J."/>
            <person name="Jabbour D."/>
            <person name="Luo H."/>
            <person name="Baker S.E."/>
            <person name="Pisabarro A.G."/>
            <person name="Walton J.D."/>
            <person name="Blanchette R.A."/>
            <person name="Henrissat B."/>
            <person name="Martin F."/>
            <person name="Cullen D."/>
            <person name="Hibbett D.S."/>
            <person name="Grigoriev I.V."/>
        </authorList>
    </citation>
    <scope>NUCLEOTIDE SEQUENCE [LARGE SCALE GENOMIC DNA]</scope>
    <source>
        <strain evidence="18">CBS 339.88</strain>
    </source>
</reference>
<dbReference type="SUPFAM" id="SSF51905">
    <property type="entry name" value="FAD/NAD(P)-binding domain"/>
    <property type="match status" value="1"/>
</dbReference>
<keyword evidence="18" id="KW-1185">Reference proteome</keyword>
<keyword evidence="6" id="KW-0964">Secreted</keyword>
<evidence type="ECO:0000256" key="1">
    <source>
        <dbReference type="ARBA" id="ARBA00001974"/>
    </source>
</evidence>
<dbReference type="EMBL" id="KL142374">
    <property type="protein sequence ID" value="KDR78819.1"/>
    <property type="molecule type" value="Genomic_DNA"/>
</dbReference>
<dbReference type="EC" id="1.1.99.29" evidence="5"/>
<feature type="active site" description="Proton acceptor" evidence="15">
    <location>
        <position position="640"/>
    </location>
</feature>
<feature type="active site" description="Proton donor" evidence="15">
    <location>
        <position position="597"/>
    </location>
</feature>
<evidence type="ECO:0000256" key="2">
    <source>
        <dbReference type="ARBA" id="ARBA00004613"/>
    </source>
</evidence>
<organism evidence="17 18">
    <name type="scientific">Galerina marginata (strain CBS 339.88)</name>
    <dbReference type="NCBI Taxonomy" id="685588"/>
    <lineage>
        <taxon>Eukaryota</taxon>
        <taxon>Fungi</taxon>
        <taxon>Dikarya</taxon>
        <taxon>Basidiomycota</taxon>
        <taxon>Agaricomycotina</taxon>
        <taxon>Agaricomycetes</taxon>
        <taxon>Agaricomycetidae</taxon>
        <taxon>Agaricales</taxon>
        <taxon>Agaricineae</taxon>
        <taxon>Strophariaceae</taxon>
        <taxon>Galerina</taxon>
    </lineage>
</organism>
<sequence>MSSLPRSIEYLTDGLNALLEKLLSGQDPFAGVISNLTPTTRALLSGAAITIILKLYLGKPTKSGRYITDLEEVGRSLGGRLPDYDIIVVGGGTAGCALASRLTENPNIRVLLLESGGSGRALADSRTPASFARLYRVKKHVHNFWTELQRAANGVKKFWPRAKMLGGCKLLQAAQYGAPGDFDQWASIIGDDSWLWKNCSQYFRKFESYQPHPDFPLVDRTVHGNSGPIQVGFNNRVSGWCDNFVKACLNLGIPSTNDFNAPNGLIGAARQQYFLTFVRYIFYERVSSESAYLTPDVLARPNLKVAINATATRIMFEQQPGKYRAAGVEFTSSEHGQRFLATAKKEVVISAGAVQSPHILLLSGIGPAAHLKSHGIPVVRDLPGVGANLVDHPIVDMHFQQKGLVESVRFMNPTNIREGIRLVGALIQYYVLGMGGHLAMNFGEAAAFVRTDDPVLFPASEYPEKLVDSTSAKDSPDLELFETPVAYKEHGSVFFNDFHTFGLHVYLLRPTSHGTVRLASPDPFAHPKVDPNYLSTREDRLKLLRGVRLCLKLAHAEPLNSLLDHSCTDPQFDHQLHLKSDVELEEVVRERVETVYHPTSSCRMAPLEKGGVVDAQLKVYGVDRLRVCDASIFPSIISGHTAGACYATAEKLADQIKAEFQKFQV</sequence>
<evidence type="ECO:0000313" key="17">
    <source>
        <dbReference type="EMBL" id="KDR78819.1"/>
    </source>
</evidence>
<name>A0A067TFY6_GALM3</name>
<evidence type="ECO:0000256" key="15">
    <source>
        <dbReference type="PIRSR" id="PIRSR000137-1"/>
    </source>
</evidence>
<evidence type="ECO:0000256" key="9">
    <source>
        <dbReference type="ARBA" id="ARBA00024699"/>
    </source>
</evidence>